<evidence type="ECO:0000313" key="6">
    <source>
        <dbReference type="Proteomes" id="UP001161247"/>
    </source>
</evidence>
<evidence type="ECO:0000259" key="4">
    <source>
        <dbReference type="Pfam" id="PF12923"/>
    </source>
</evidence>
<feature type="compositionally biased region" description="Basic residues" evidence="2">
    <location>
        <begin position="87"/>
        <end position="97"/>
    </location>
</feature>
<gene>
    <name evidence="5" type="ORF">OLC1_LOCUS6622</name>
</gene>
<dbReference type="AlphaFoldDB" id="A0AAV1CMC0"/>
<dbReference type="Proteomes" id="UP001161247">
    <property type="component" value="Chromosome 2"/>
</dbReference>
<dbReference type="GO" id="GO:0032545">
    <property type="term" value="C:CURI complex"/>
    <property type="evidence" value="ECO:0007669"/>
    <property type="project" value="TreeGrafter"/>
</dbReference>
<sequence length="281" mass="32360">MAKLKDRKKNKKMATDKMDGTHEGDQQPAVKEKSQGEEENRERKKLKTKKRNKDQKTDAVGVGSETNQDNDEDGFVEQNGSFDEVRKSKKTKPKQKKDTKSPSNKVHPKAESYSKEGNGFTGDLARGNEVYQISSGDEDCSKGMKKWIMDYQYKRPGLKVLQERIDDFITRYEAKEEQERREREARAAEDGWTVVTHQKGRKKTTDTETGVVVGSVTQAAVLDKMSKKKSKDVGVDFYRFQRREAQKNGILIFTQSVFSFSPLYLTYYCLEKFNVMDDYII</sequence>
<feature type="compositionally biased region" description="Basic residues" evidence="2">
    <location>
        <begin position="1"/>
        <end position="12"/>
    </location>
</feature>
<keyword evidence="6" id="KW-1185">Reference proteome</keyword>
<dbReference type="InterPro" id="IPR024326">
    <property type="entry name" value="RRP7_C"/>
</dbReference>
<feature type="compositionally biased region" description="Basic and acidic residues" evidence="2">
    <location>
        <begin position="13"/>
        <end position="42"/>
    </location>
</feature>
<keyword evidence="3" id="KW-1133">Transmembrane helix</keyword>
<keyword evidence="3" id="KW-0472">Membrane</keyword>
<comment type="similarity">
    <text evidence="1">Belongs to the RRP7 family.</text>
</comment>
<evidence type="ECO:0000256" key="1">
    <source>
        <dbReference type="ARBA" id="ARBA00006110"/>
    </source>
</evidence>
<evidence type="ECO:0000256" key="2">
    <source>
        <dbReference type="SAM" id="MobiDB-lite"/>
    </source>
</evidence>
<dbReference type="EMBL" id="OX459119">
    <property type="protein sequence ID" value="CAI9095712.1"/>
    <property type="molecule type" value="Genomic_DNA"/>
</dbReference>
<dbReference type="GO" id="GO:0000028">
    <property type="term" value="P:ribosomal small subunit assembly"/>
    <property type="evidence" value="ECO:0007669"/>
    <property type="project" value="TreeGrafter"/>
</dbReference>
<feature type="domain" description="Ribosomal RNA-processing protein 7 C-terminal" evidence="4">
    <location>
        <begin position="154"/>
        <end position="249"/>
    </location>
</feature>
<dbReference type="InterPro" id="IPR040446">
    <property type="entry name" value="RRP7"/>
</dbReference>
<reference evidence="5" key="1">
    <citation type="submission" date="2023-03" db="EMBL/GenBank/DDBJ databases">
        <authorList>
            <person name="Julca I."/>
        </authorList>
    </citation>
    <scope>NUCLEOTIDE SEQUENCE</scope>
</reference>
<name>A0AAV1CMC0_OLDCO</name>
<dbReference type="PANTHER" id="PTHR13191">
    <property type="entry name" value="RIBOSOMAL RNA PROCESSING PROTEIN 7-RELATED"/>
    <property type="match status" value="1"/>
</dbReference>
<dbReference type="GO" id="GO:0006364">
    <property type="term" value="P:rRNA processing"/>
    <property type="evidence" value="ECO:0007669"/>
    <property type="project" value="TreeGrafter"/>
</dbReference>
<dbReference type="GO" id="GO:0034456">
    <property type="term" value="C:UTP-C complex"/>
    <property type="evidence" value="ECO:0007669"/>
    <property type="project" value="TreeGrafter"/>
</dbReference>
<protein>
    <submittedName>
        <fullName evidence="5">OLC1v1031708C1</fullName>
    </submittedName>
</protein>
<dbReference type="Pfam" id="PF12923">
    <property type="entry name" value="RRP7"/>
    <property type="match status" value="1"/>
</dbReference>
<evidence type="ECO:0000313" key="5">
    <source>
        <dbReference type="EMBL" id="CAI9095712.1"/>
    </source>
</evidence>
<feature type="transmembrane region" description="Helical" evidence="3">
    <location>
        <begin position="249"/>
        <end position="267"/>
    </location>
</feature>
<accession>A0AAV1CMC0</accession>
<feature type="compositionally biased region" description="Basic residues" evidence="2">
    <location>
        <begin position="43"/>
        <end position="53"/>
    </location>
</feature>
<evidence type="ECO:0000256" key="3">
    <source>
        <dbReference type="SAM" id="Phobius"/>
    </source>
</evidence>
<proteinExistence type="inferred from homology"/>
<dbReference type="PANTHER" id="PTHR13191:SF0">
    <property type="entry name" value="RIBOSOMAL RNA-PROCESSING PROTEIN 7 HOMOLOG A-RELATED"/>
    <property type="match status" value="1"/>
</dbReference>
<organism evidence="5 6">
    <name type="scientific">Oldenlandia corymbosa var. corymbosa</name>
    <dbReference type="NCBI Taxonomy" id="529605"/>
    <lineage>
        <taxon>Eukaryota</taxon>
        <taxon>Viridiplantae</taxon>
        <taxon>Streptophyta</taxon>
        <taxon>Embryophyta</taxon>
        <taxon>Tracheophyta</taxon>
        <taxon>Spermatophyta</taxon>
        <taxon>Magnoliopsida</taxon>
        <taxon>eudicotyledons</taxon>
        <taxon>Gunneridae</taxon>
        <taxon>Pentapetalae</taxon>
        <taxon>asterids</taxon>
        <taxon>lamiids</taxon>
        <taxon>Gentianales</taxon>
        <taxon>Rubiaceae</taxon>
        <taxon>Rubioideae</taxon>
        <taxon>Spermacoceae</taxon>
        <taxon>Hedyotis-Oldenlandia complex</taxon>
        <taxon>Oldenlandia</taxon>
    </lineage>
</organism>
<feature type="region of interest" description="Disordered" evidence="2">
    <location>
        <begin position="1"/>
        <end position="124"/>
    </location>
</feature>
<keyword evidence="3" id="KW-0812">Transmembrane</keyword>